<proteinExistence type="predicted"/>
<reference evidence="1" key="2">
    <citation type="submission" date="2015-03" db="EMBL/GenBank/DDBJ databases">
        <title>Genome sequence of Pseudoalteromonas citrea.</title>
        <authorList>
            <person name="Xie B.-B."/>
            <person name="Rong J.-C."/>
            <person name="Qin Q.-L."/>
            <person name="Zhang Y.-Z."/>
        </authorList>
    </citation>
    <scope>NUCLEOTIDE SEQUENCE</scope>
    <source>
        <strain evidence="1">DSM 8771</strain>
    </source>
</reference>
<dbReference type="AlphaFoldDB" id="A0AAD4FSS5"/>
<evidence type="ECO:0000313" key="2">
    <source>
        <dbReference type="Proteomes" id="UP000016487"/>
    </source>
</evidence>
<organism evidence="1 2">
    <name type="scientific">Pseudoalteromonas citrea</name>
    <dbReference type="NCBI Taxonomy" id="43655"/>
    <lineage>
        <taxon>Bacteria</taxon>
        <taxon>Pseudomonadati</taxon>
        <taxon>Pseudomonadota</taxon>
        <taxon>Gammaproteobacteria</taxon>
        <taxon>Alteromonadales</taxon>
        <taxon>Pseudoalteromonadaceae</taxon>
        <taxon>Pseudoalteromonas</taxon>
    </lineage>
</organism>
<dbReference type="Proteomes" id="UP000016487">
    <property type="component" value="Unassembled WGS sequence"/>
</dbReference>
<comment type="caution">
    <text evidence="1">The sequence shown here is derived from an EMBL/GenBank/DDBJ whole genome shotgun (WGS) entry which is preliminary data.</text>
</comment>
<gene>
    <name evidence="1" type="ORF">PCIT_a0194</name>
</gene>
<name>A0AAD4FSS5_9GAMM</name>
<reference evidence="1" key="1">
    <citation type="journal article" date="2012" name="J. Bacteriol.">
        <title>Genome sequences of type strains of seven species of the marine bacterium Pseudoalteromonas.</title>
        <authorList>
            <person name="Xie B.B."/>
            <person name="Shu Y.L."/>
            <person name="Qin Q.L."/>
            <person name="Rong J.C."/>
            <person name="Zhang X.Y."/>
            <person name="Chen X.L."/>
            <person name="Shi M."/>
            <person name="He H.L."/>
            <person name="Zhou B.C."/>
            <person name="Zhang Y.Z."/>
        </authorList>
    </citation>
    <scope>NUCLEOTIDE SEQUENCE</scope>
    <source>
        <strain evidence="1">DSM 8771</strain>
    </source>
</reference>
<sequence length="43" mass="5084">MCQVFFWRKGYRSLSFNHTSIITAELKIISELQELLILQQGKL</sequence>
<evidence type="ECO:0000313" key="1">
    <source>
        <dbReference type="EMBL" id="KAF7773859.1"/>
    </source>
</evidence>
<protein>
    <submittedName>
        <fullName evidence="1">Uncharacterized protein</fullName>
    </submittedName>
</protein>
<dbReference type="EMBL" id="AHBZ03000014">
    <property type="protein sequence ID" value="KAF7773859.1"/>
    <property type="molecule type" value="Genomic_DNA"/>
</dbReference>
<accession>A0AAD4FSS5</accession>